<evidence type="ECO:0000256" key="1">
    <source>
        <dbReference type="ARBA" id="ARBA00004245"/>
    </source>
</evidence>
<sequence>VSYLLPRLIMKLGSSKITVRRVTNQMLTTYLKLQPEAVNIVQRILINFLLSRDNEAIVIDEVLNEISNLLIPECRTQNWSILTDGLTRWMLLTSEMKLQEKIAHVLTNINVYLHPQRFEEIISGLPNAQRAICEKYRSIIFEKNAKFDMETKKSTMSSSRSTNEATTPEKKYRFGIVPTMVSNMLINDAEASTRIAGLEQTKAIIEKISAEDIRKFVPHLHSYFVTLGNVLDDLNFKVVVLCLDVVRLTVERLNGHIAVHEQQIVSIISKHFGNQKAVIKQLIMNICMNLMQNATIKSVIALLCAYLNHKNSRIREEIINIITAALLTFNASKMNLNAIATLISPLLTDPKRRVRLAAFENFAVLASLSSGRIEALLKIVHEVEHKHRSFGLLNAVTARLSRDCLPRIRYDGLIEYSFPVSLDSSINLRGTTQQSEFLDYEWIMSANNGPSSAFSRSFSPSPIDMGPIRAAAHASSFLRAVRRQSSDERKLPWETDNDYKDDASSFNSSLLSERNQTFEDIGIRQQHDVDDVDDAKFSPNEAIVSLQSSNPANSIRSKSSENEQLVNDNTNQKRELHNITLNRDSVKKHSVQDETTKNSFPTANGFSFKALQRSHLTNGLDRPTNRARSDGNILNDINAIRNGSTHDVISSGASKNGRYRDEYAPSEPAIPTHREVSLKQKSISHQNLTSDSKIQRGNAGIKKPFLKAGSSNRLRSTLSGPKSTSSGPRVTRGSRSSLSATSSSLDLSGRINVDLIDRDPALAVQNALRKVNSDEWTDKVEAIQTIVHVAETAPQAVANNLQSVIVSLLRECKNLRSSVSRIAIAALGCLFKHLKTKMDADIEKICLVLMQKAGDVSSAFIRDDATNSLDEMVNNASSNKALSAIIASGAKSKNNTIRAGCANLVIRLIERLGAINAVSSPDFGRLVNVLVAFAKDPSPAVRQHGKCGLQLLSQDRALFDRTMRKVLNDTEVKNVQDVLESIKKRPIDGCNVEASSASVTSLHRTGSVRKGNVNKMISKVPDSVQLDLDEIRADLSANGWERRLNGLKRFDEMVSENVRAIVSDTKLIEAFIGRLNDINSKVSSEAMQTFLMTLPLMARFFSTEASLKAVLNQLVSALMAHLSSRSEEHRQLAQTALEETIGSIDNAALSIAFSAATKQANVKQKPLMLLNMNKIIRSLYRNKPKQVEVTALPILWELMKSPSQTQSDAQLRRATRDYALILRECFGEKALLEIANGHLNPNQKKSLEMLIK</sequence>
<keyword evidence="2" id="KW-0963">Cytoplasm</keyword>
<dbReference type="WBParaSite" id="PgR085_g001_t03">
    <property type="protein sequence ID" value="PgR085_g001_t03"/>
    <property type="gene ID" value="PgR085_g001"/>
</dbReference>
<feature type="compositionally biased region" description="Polar residues" evidence="4">
    <location>
        <begin position="679"/>
        <end position="692"/>
    </location>
</feature>
<dbReference type="GO" id="GO:0000226">
    <property type="term" value="P:microtubule cytoskeleton organization"/>
    <property type="evidence" value="ECO:0007669"/>
    <property type="project" value="UniProtKB-ARBA"/>
</dbReference>
<dbReference type="InterPro" id="IPR024395">
    <property type="entry name" value="CLASP_N_dom"/>
</dbReference>
<feature type="compositionally biased region" description="Polar residues" evidence="4">
    <location>
        <begin position="709"/>
        <end position="728"/>
    </location>
</feature>
<organism evidence="6 7">
    <name type="scientific">Parascaris univalens</name>
    <name type="common">Nematode worm</name>
    <dbReference type="NCBI Taxonomy" id="6257"/>
    <lineage>
        <taxon>Eukaryota</taxon>
        <taxon>Metazoa</taxon>
        <taxon>Ecdysozoa</taxon>
        <taxon>Nematoda</taxon>
        <taxon>Chromadorea</taxon>
        <taxon>Rhabditida</taxon>
        <taxon>Spirurina</taxon>
        <taxon>Ascaridomorpha</taxon>
        <taxon>Ascaridoidea</taxon>
        <taxon>Ascarididae</taxon>
        <taxon>Parascaris</taxon>
    </lineage>
</organism>
<dbReference type="InterPro" id="IPR011989">
    <property type="entry name" value="ARM-like"/>
</dbReference>
<protein>
    <submittedName>
        <fullName evidence="7">TOG domain-containing protein</fullName>
    </submittedName>
</protein>
<feature type="region of interest" description="Disordered" evidence="4">
    <location>
        <begin position="545"/>
        <end position="573"/>
    </location>
</feature>
<evidence type="ECO:0000259" key="5">
    <source>
        <dbReference type="SMART" id="SM01349"/>
    </source>
</evidence>
<dbReference type="InterPro" id="IPR034085">
    <property type="entry name" value="TOG"/>
</dbReference>
<dbReference type="AlphaFoldDB" id="A0A915C3D8"/>
<comment type="subcellular location">
    <subcellularLocation>
        <location evidence="1">Cytoplasm</location>
        <location evidence="1">Cytoskeleton</location>
    </subcellularLocation>
</comment>
<dbReference type="PANTHER" id="PTHR21567">
    <property type="entry name" value="CLASP"/>
    <property type="match status" value="1"/>
</dbReference>
<evidence type="ECO:0000313" key="7">
    <source>
        <dbReference type="WBParaSite" id="PgR085_g001_t03"/>
    </source>
</evidence>
<dbReference type="Proteomes" id="UP000887569">
    <property type="component" value="Unplaced"/>
</dbReference>
<feature type="region of interest" description="Disordered" evidence="4">
    <location>
        <begin position="648"/>
        <end position="742"/>
    </location>
</feature>
<evidence type="ECO:0000256" key="2">
    <source>
        <dbReference type="ARBA" id="ARBA00022490"/>
    </source>
</evidence>
<evidence type="ECO:0000313" key="6">
    <source>
        <dbReference type="Proteomes" id="UP000887569"/>
    </source>
</evidence>
<name>A0A915C3D8_PARUN</name>
<dbReference type="Pfam" id="PF21041">
    <property type="entry name" value="XMAP215_CLASP_TOG"/>
    <property type="match status" value="1"/>
</dbReference>
<keyword evidence="3" id="KW-0206">Cytoskeleton</keyword>
<keyword evidence="6" id="KW-1185">Reference proteome</keyword>
<dbReference type="GO" id="GO:0005929">
    <property type="term" value="C:cilium"/>
    <property type="evidence" value="ECO:0007669"/>
    <property type="project" value="TreeGrafter"/>
</dbReference>
<feature type="compositionally biased region" description="Polar residues" evidence="4">
    <location>
        <begin position="545"/>
        <end position="570"/>
    </location>
</feature>
<accession>A0A915C3D8</accession>
<dbReference type="GO" id="GO:0008017">
    <property type="term" value="F:microtubule binding"/>
    <property type="evidence" value="ECO:0007669"/>
    <property type="project" value="TreeGrafter"/>
</dbReference>
<proteinExistence type="predicted"/>
<reference evidence="7" key="1">
    <citation type="submission" date="2022-11" db="UniProtKB">
        <authorList>
            <consortium name="WormBaseParasite"/>
        </authorList>
    </citation>
    <scope>IDENTIFICATION</scope>
</reference>
<evidence type="ECO:0000256" key="4">
    <source>
        <dbReference type="SAM" id="MobiDB-lite"/>
    </source>
</evidence>
<dbReference type="Gene3D" id="1.25.10.10">
    <property type="entry name" value="Leucine-rich Repeat Variant"/>
    <property type="match status" value="3"/>
</dbReference>
<dbReference type="Pfam" id="PF12348">
    <property type="entry name" value="CLASP_N"/>
    <property type="match status" value="1"/>
</dbReference>
<dbReference type="SUPFAM" id="SSF48371">
    <property type="entry name" value="ARM repeat"/>
    <property type="match status" value="1"/>
</dbReference>
<dbReference type="PANTHER" id="PTHR21567:SF87">
    <property type="entry name" value="CRESCERIN-LIKE PROTEIN CHE-12"/>
    <property type="match status" value="1"/>
</dbReference>
<feature type="domain" description="TOG" evidence="5">
    <location>
        <begin position="164"/>
        <end position="389"/>
    </location>
</feature>
<dbReference type="SMART" id="SM01349">
    <property type="entry name" value="TOG"/>
    <property type="match status" value="2"/>
</dbReference>
<dbReference type="GO" id="GO:0005881">
    <property type="term" value="C:cytoplasmic microtubule"/>
    <property type="evidence" value="ECO:0007669"/>
    <property type="project" value="TreeGrafter"/>
</dbReference>
<dbReference type="InterPro" id="IPR016024">
    <property type="entry name" value="ARM-type_fold"/>
</dbReference>
<dbReference type="InterPro" id="IPR048491">
    <property type="entry name" value="XMAP215_CLASP_TOG"/>
</dbReference>
<evidence type="ECO:0000256" key="3">
    <source>
        <dbReference type="ARBA" id="ARBA00023212"/>
    </source>
</evidence>
<feature type="domain" description="TOG" evidence="5">
    <location>
        <begin position="754"/>
        <end position="987"/>
    </location>
</feature>